<accession>A0AAW0FQ29</accession>
<feature type="compositionally biased region" description="Polar residues" evidence="1">
    <location>
        <begin position="145"/>
        <end position="154"/>
    </location>
</feature>
<evidence type="ECO:0000256" key="1">
    <source>
        <dbReference type="SAM" id="MobiDB-lite"/>
    </source>
</evidence>
<gene>
    <name evidence="2" type="ORF">QCA50_015469</name>
</gene>
<feature type="compositionally biased region" description="Polar residues" evidence="1">
    <location>
        <begin position="268"/>
        <end position="283"/>
    </location>
</feature>
<keyword evidence="3" id="KW-1185">Reference proteome</keyword>
<proteinExistence type="predicted"/>
<name>A0AAW0FQ29_9APHY</name>
<dbReference type="AlphaFoldDB" id="A0AAW0FQ29"/>
<feature type="region of interest" description="Disordered" evidence="1">
    <location>
        <begin position="124"/>
        <end position="154"/>
    </location>
</feature>
<protein>
    <submittedName>
        <fullName evidence="2">Uncharacterized protein</fullName>
    </submittedName>
</protein>
<feature type="region of interest" description="Disordered" evidence="1">
    <location>
        <begin position="227"/>
        <end position="283"/>
    </location>
</feature>
<comment type="caution">
    <text evidence="2">The sequence shown here is derived from an EMBL/GenBank/DDBJ whole genome shotgun (WGS) entry which is preliminary data.</text>
</comment>
<feature type="compositionally biased region" description="Polar residues" evidence="1">
    <location>
        <begin position="227"/>
        <end position="250"/>
    </location>
</feature>
<organism evidence="2 3">
    <name type="scientific">Cerrena zonata</name>
    <dbReference type="NCBI Taxonomy" id="2478898"/>
    <lineage>
        <taxon>Eukaryota</taxon>
        <taxon>Fungi</taxon>
        <taxon>Dikarya</taxon>
        <taxon>Basidiomycota</taxon>
        <taxon>Agaricomycotina</taxon>
        <taxon>Agaricomycetes</taxon>
        <taxon>Polyporales</taxon>
        <taxon>Cerrenaceae</taxon>
        <taxon>Cerrena</taxon>
    </lineage>
</organism>
<evidence type="ECO:0000313" key="2">
    <source>
        <dbReference type="EMBL" id="KAK7681377.1"/>
    </source>
</evidence>
<dbReference type="Proteomes" id="UP001385951">
    <property type="component" value="Unassembled WGS sequence"/>
</dbReference>
<evidence type="ECO:0000313" key="3">
    <source>
        <dbReference type="Proteomes" id="UP001385951"/>
    </source>
</evidence>
<dbReference type="EMBL" id="JASBNA010000041">
    <property type="protein sequence ID" value="KAK7681377.1"/>
    <property type="molecule type" value="Genomic_DNA"/>
</dbReference>
<reference evidence="2 3" key="1">
    <citation type="submission" date="2022-09" db="EMBL/GenBank/DDBJ databases">
        <authorList>
            <person name="Palmer J.M."/>
        </authorList>
    </citation>
    <scope>NUCLEOTIDE SEQUENCE [LARGE SCALE GENOMIC DNA]</scope>
    <source>
        <strain evidence="2 3">DSM 7382</strain>
    </source>
</reference>
<sequence length="283" mass="30890">MNSTSATHDQHQKDFLNAFFQSETGADLDQRARESDSMFHGGNLPLPPMMNLPQQANMDMLENLMAMQDRVGQAASAQVGQSTTPQMLLEQQMRLNQLQQLQQLQNQIFQQQIEILSSGSSFSAASSMMDRSREQSQYGHGLPTPVSSTELHAQSTSDFVSPMILQNRSGGMSSQSQQPFLRHPIIPTAPHSAPANIVFGTYPMQTDLDFNEISPLTSPWLGAAYGGTNSQASTSTAANTMQTTPPNMGMSNPKKRRTSSPTSDEHQPNVNVSSGRPSSQETT</sequence>